<evidence type="ECO:0000256" key="3">
    <source>
        <dbReference type="ARBA" id="ARBA00023163"/>
    </source>
</evidence>
<dbReference type="PANTHER" id="PTHR30146">
    <property type="entry name" value="LACI-RELATED TRANSCRIPTIONAL REPRESSOR"/>
    <property type="match status" value="1"/>
</dbReference>
<dbReference type="Pfam" id="PF13377">
    <property type="entry name" value="Peripla_BP_3"/>
    <property type="match status" value="1"/>
</dbReference>
<dbReference type="Pfam" id="PF00356">
    <property type="entry name" value="LacI"/>
    <property type="match status" value="1"/>
</dbReference>
<dbReference type="InterPro" id="IPR000843">
    <property type="entry name" value="HTH_LacI"/>
</dbReference>
<gene>
    <name evidence="5" type="ORF">EV646_102512</name>
</gene>
<organism evidence="5 6">
    <name type="scientific">Kribbella antiqua</name>
    <dbReference type="NCBI Taxonomy" id="2512217"/>
    <lineage>
        <taxon>Bacteria</taxon>
        <taxon>Bacillati</taxon>
        <taxon>Actinomycetota</taxon>
        <taxon>Actinomycetes</taxon>
        <taxon>Propionibacteriales</taxon>
        <taxon>Kribbellaceae</taxon>
        <taxon>Kribbella</taxon>
    </lineage>
</organism>
<accession>A0A4R2J155</accession>
<dbReference type="AlphaFoldDB" id="A0A4R2J155"/>
<keyword evidence="2" id="KW-0238">DNA-binding</keyword>
<dbReference type="Proteomes" id="UP000295573">
    <property type="component" value="Unassembled WGS sequence"/>
</dbReference>
<keyword evidence="1" id="KW-0805">Transcription regulation</keyword>
<evidence type="ECO:0000256" key="2">
    <source>
        <dbReference type="ARBA" id="ARBA00023125"/>
    </source>
</evidence>
<dbReference type="GO" id="GO:0003700">
    <property type="term" value="F:DNA-binding transcription factor activity"/>
    <property type="evidence" value="ECO:0007669"/>
    <property type="project" value="TreeGrafter"/>
</dbReference>
<dbReference type="Gene3D" id="3.40.50.2300">
    <property type="match status" value="2"/>
</dbReference>
<comment type="caution">
    <text evidence="5">The sequence shown here is derived from an EMBL/GenBank/DDBJ whole genome shotgun (WGS) entry which is preliminary data.</text>
</comment>
<dbReference type="Gene3D" id="1.10.260.40">
    <property type="entry name" value="lambda repressor-like DNA-binding domains"/>
    <property type="match status" value="1"/>
</dbReference>
<dbReference type="InterPro" id="IPR028082">
    <property type="entry name" value="Peripla_BP_I"/>
</dbReference>
<feature type="domain" description="HTH lacI-type" evidence="4">
    <location>
        <begin position="2"/>
        <end position="56"/>
    </location>
</feature>
<evidence type="ECO:0000313" key="6">
    <source>
        <dbReference type="Proteomes" id="UP000295573"/>
    </source>
</evidence>
<dbReference type="InterPro" id="IPR046335">
    <property type="entry name" value="LacI/GalR-like_sensor"/>
</dbReference>
<name>A0A4R2J155_9ACTN</name>
<dbReference type="SMART" id="SM00354">
    <property type="entry name" value="HTH_LACI"/>
    <property type="match status" value="1"/>
</dbReference>
<sequence length="332" mass="35749">MVTIKDVALRAGVTKQTVSNVINQRPVVKPATRERVQQAIAELGYTPNLIARGLATGQSMMIGLVVPTLANPFYTELIERLERCLEVDGYGIALCTTDGDPDRATQQLVTLKRRYIDGLILFDDGNVSRHLDLVRQLELPFVLCGSEPEIPAGTPVVTFDHARAGYLAGEHLRELGHREIAVVGEFPAHRMRLYGAERALAEGSIAIRPTRIVSTPEKSQRGGVRAATQLLADHPEVTAIIATHDLLALGVLQAAGATGRRVPDDLSVIGIDNIAAAASAEPPLTTVAFPIDQLAQESVDHLLGLLRLTRPEPAAVSLTPRLVVRESTAPPH</sequence>
<dbReference type="GO" id="GO:0000976">
    <property type="term" value="F:transcription cis-regulatory region binding"/>
    <property type="evidence" value="ECO:0007669"/>
    <property type="project" value="TreeGrafter"/>
</dbReference>
<dbReference type="PROSITE" id="PS00356">
    <property type="entry name" value="HTH_LACI_1"/>
    <property type="match status" value="1"/>
</dbReference>
<keyword evidence="3" id="KW-0804">Transcription</keyword>
<dbReference type="CDD" id="cd06267">
    <property type="entry name" value="PBP1_LacI_sugar_binding-like"/>
    <property type="match status" value="1"/>
</dbReference>
<dbReference type="InterPro" id="IPR010982">
    <property type="entry name" value="Lambda_DNA-bd_dom_sf"/>
</dbReference>
<evidence type="ECO:0000256" key="1">
    <source>
        <dbReference type="ARBA" id="ARBA00023015"/>
    </source>
</evidence>
<dbReference type="SUPFAM" id="SSF47413">
    <property type="entry name" value="lambda repressor-like DNA-binding domains"/>
    <property type="match status" value="1"/>
</dbReference>
<dbReference type="SUPFAM" id="SSF53822">
    <property type="entry name" value="Periplasmic binding protein-like I"/>
    <property type="match status" value="1"/>
</dbReference>
<dbReference type="EMBL" id="SLWR01000002">
    <property type="protein sequence ID" value="TCO50438.1"/>
    <property type="molecule type" value="Genomic_DNA"/>
</dbReference>
<dbReference type="OrthoDB" id="3595338at2"/>
<keyword evidence="6" id="KW-1185">Reference proteome</keyword>
<evidence type="ECO:0000313" key="5">
    <source>
        <dbReference type="EMBL" id="TCO50438.1"/>
    </source>
</evidence>
<dbReference type="CDD" id="cd01392">
    <property type="entry name" value="HTH_LacI"/>
    <property type="match status" value="1"/>
</dbReference>
<evidence type="ECO:0000259" key="4">
    <source>
        <dbReference type="PROSITE" id="PS50932"/>
    </source>
</evidence>
<dbReference type="RefSeq" id="WP_132145780.1">
    <property type="nucleotide sequence ID" value="NZ_SLWR01000002.1"/>
</dbReference>
<protein>
    <submittedName>
        <fullName evidence="5">LacI family transcriptional regulator</fullName>
    </submittedName>
</protein>
<dbReference type="PROSITE" id="PS50932">
    <property type="entry name" value="HTH_LACI_2"/>
    <property type="match status" value="1"/>
</dbReference>
<dbReference type="PANTHER" id="PTHR30146:SF138">
    <property type="entry name" value="TRANSCRIPTIONAL REGULATORY PROTEIN"/>
    <property type="match status" value="1"/>
</dbReference>
<proteinExistence type="predicted"/>
<reference evidence="5 6" key="1">
    <citation type="journal article" date="2015" name="Stand. Genomic Sci.">
        <title>Genomic Encyclopedia of Bacterial and Archaeal Type Strains, Phase III: the genomes of soil and plant-associated and newly described type strains.</title>
        <authorList>
            <person name="Whitman W.B."/>
            <person name="Woyke T."/>
            <person name="Klenk H.P."/>
            <person name="Zhou Y."/>
            <person name="Lilburn T.G."/>
            <person name="Beck B.J."/>
            <person name="De Vos P."/>
            <person name="Vandamme P."/>
            <person name="Eisen J.A."/>
            <person name="Garrity G."/>
            <person name="Hugenholtz P."/>
            <person name="Kyrpides N.C."/>
        </authorList>
    </citation>
    <scope>NUCLEOTIDE SEQUENCE [LARGE SCALE GENOMIC DNA]</scope>
    <source>
        <strain evidence="5 6">VKM Ac-2541</strain>
    </source>
</reference>